<dbReference type="FunFam" id="3.40.720.10:FF:000017">
    <property type="entry name" value="Predicted protein"/>
    <property type="match status" value="1"/>
</dbReference>
<keyword evidence="1" id="KW-1133">Transmembrane helix</keyword>
<feature type="transmembrane region" description="Helical" evidence="1">
    <location>
        <begin position="31"/>
        <end position="54"/>
    </location>
</feature>
<dbReference type="GO" id="GO:0005615">
    <property type="term" value="C:extracellular space"/>
    <property type="evidence" value="ECO:0007669"/>
    <property type="project" value="TreeGrafter"/>
</dbReference>
<sequence>METWKPLIDQSKKTNAFNEPNGKKLTHFHRWFWVPLLICGSLLYILSIHGEVYYRIPVPHTMIPDIPLPERKSGFLVDTPGCRIPDLDPFDPIVREFIKKEKQLNCNKNLPLVVNANLTSLFILKSSFDYLNITDEEELDCCYQPFWRSTEYKNNDMMDNKITFSKNCSSFKSDVRIEDEFVKVICKINNEVVYKNYYAFIPTKQKVEIRCEEAKQNISSRTKDRLSILVVGLDAVSRINFHRQMPKTEKILQKMDAIELLGYNKVADNTFPNLVPVLSGMSEKELQENCWPNGAYFDDCNWIWKNFSAAGYRTVFGEDAVWMGLFTYVKRGFKYQPTDYYIRPYIKAGEDDLGYKKDLNANLCVGSQLSITVLLRYISNFAQTMSGKESFGFFWGASLTHDFLNYPKLGDDIYEKFFSQLMFSGSLNRTLLIFMSDHGIRWGGIRETYQGRLEERLPFVFFNTRRLTTPYDLYSTLSDIIDLELLEQDSIRRRNKNLDKMKTKPRGISLFLPVHMSRTCEDAGIDKHWCTCQRSENLSKDDSIAINMSLILVEHINSLLEPYGVCSKLEFAELKSASIEFPLEHLSTKTKDRGIKDYVLIVRTTPGDAMFEATVRHYQGNNSVGVMGVVSRINTYGSQSACVSDYHMKLYCYCKSLLQLRTNL</sequence>
<dbReference type="InterPro" id="IPR017850">
    <property type="entry name" value="Alkaline_phosphatase_core_sf"/>
</dbReference>
<proteinExistence type="predicted"/>
<organism evidence="2 3">
    <name type="scientific">Diploptera punctata</name>
    <name type="common">Pacific beetle cockroach</name>
    <dbReference type="NCBI Taxonomy" id="6984"/>
    <lineage>
        <taxon>Eukaryota</taxon>
        <taxon>Metazoa</taxon>
        <taxon>Ecdysozoa</taxon>
        <taxon>Arthropoda</taxon>
        <taxon>Hexapoda</taxon>
        <taxon>Insecta</taxon>
        <taxon>Pterygota</taxon>
        <taxon>Neoptera</taxon>
        <taxon>Polyneoptera</taxon>
        <taxon>Dictyoptera</taxon>
        <taxon>Blattodea</taxon>
        <taxon>Blaberoidea</taxon>
        <taxon>Blaberidae</taxon>
        <taxon>Diplopterinae</taxon>
        <taxon>Diploptera</taxon>
    </lineage>
</organism>
<evidence type="ECO:0000313" key="2">
    <source>
        <dbReference type="EMBL" id="KAJ9592750.1"/>
    </source>
</evidence>
<reference evidence="2" key="2">
    <citation type="submission" date="2023-05" db="EMBL/GenBank/DDBJ databases">
        <authorList>
            <person name="Fouks B."/>
        </authorList>
    </citation>
    <scope>NUCLEOTIDE SEQUENCE</scope>
    <source>
        <strain evidence="2">Stay&amp;Tobe</strain>
        <tissue evidence="2">Testes</tissue>
    </source>
</reference>
<reference evidence="2" key="1">
    <citation type="journal article" date="2023" name="IScience">
        <title>Live-bearing cockroach genome reveals convergent evolutionary mechanisms linked to viviparity in insects and beyond.</title>
        <authorList>
            <person name="Fouks B."/>
            <person name="Harrison M.C."/>
            <person name="Mikhailova A.A."/>
            <person name="Marchal E."/>
            <person name="English S."/>
            <person name="Carruthers M."/>
            <person name="Jennings E.C."/>
            <person name="Chiamaka E.L."/>
            <person name="Frigard R.A."/>
            <person name="Pippel M."/>
            <person name="Attardo G.M."/>
            <person name="Benoit J.B."/>
            <person name="Bornberg-Bauer E."/>
            <person name="Tobe S.S."/>
        </authorList>
    </citation>
    <scope>NUCLEOTIDE SEQUENCE</scope>
    <source>
        <strain evidence="2">Stay&amp;Tobe</strain>
    </source>
</reference>
<dbReference type="PANTHER" id="PTHR10974">
    <property type="entry name" value="FI08016P-RELATED"/>
    <property type="match status" value="1"/>
</dbReference>
<evidence type="ECO:0000256" key="1">
    <source>
        <dbReference type="SAM" id="Phobius"/>
    </source>
</evidence>
<dbReference type="CDD" id="cd16021">
    <property type="entry name" value="ALP_like"/>
    <property type="match status" value="1"/>
</dbReference>
<protein>
    <submittedName>
        <fullName evidence="2">Uncharacterized protein</fullName>
    </submittedName>
</protein>
<dbReference type="Gene3D" id="3.40.720.10">
    <property type="entry name" value="Alkaline Phosphatase, subunit A"/>
    <property type="match status" value="1"/>
</dbReference>
<keyword evidence="1" id="KW-0472">Membrane</keyword>
<comment type="caution">
    <text evidence="2">The sequence shown here is derived from an EMBL/GenBank/DDBJ whole genome shotgun (WGS) entry which is preliminary data.</text>
</comment>
<gene>
    <name evidence="2" type="ORF">L9F63_015588</name>
</gene>
<keyword evidence="3" id="KW-1185">Reference proteome</keyword>
<accession>A0AAD8EJC6</accession>
<dbReference type="AlphaFoldDB" id="A0AAD8EJC6"/>
<dbReference type="PANTHER" id="PTHR10974:SF1">
    <property type="entry name" value="FI08016P-RELATED"/>
    <property type="match status" value="1"/>
</dbReference>
<dbReference type="SUPFAM" id="SSF53649">
    <property type="entry name" value="Alkaline phosphatase-like"/>
    <property type="match status" value="1"/>
</dbReference>
<dbReference type="Proteomes" id="UP001233999">
    <property type="component" value="Unassembled WGS sequence"/>
</dbReference>
<evidence type="ECO:0000313" key="3">
    <source>
        <dbReference type="Proteomes" id="UP001233999"/>
    </source>
</evidence>
<keyword evidence="1" id="KW-0812">Transmembrane</keyword>
<dbReference type="Pfam" id="PF02995">
    <property type="entry name" value="DUF229"/>
    <property type="match status" value="1"/>
</dbReference>
<dbReference type="EMBL" id="JASPKZ010003809">
    <property type="protein sequence ID" value="KAJ9592750.1"/>
    <property type="molecule type" value="Genomic_DNA"/>
</dbReference>
<name>A0AAD8EJC6_DIPPU</name>
<dbReference type="InterPro" id="IPR004245">
    <property type="entry name" value="DUF229"/>
</dbReference>